<organism evidence="2 3">
    <name type="scientific">Sporisorium scitamineum</name>
    <dbReference type="NCBI Taxonomy" id="49012"/>
    <lineage>
        <taxon>Eukaryota</taxon>
        <taxon>Fungi</taxon>
        <taxon>Dikarya</taxon>
        <taxon>Basidiomycota</taxon>
        <taxon>Ustilaginomycotina</taxon>
        <taxon>Ustilaginomycetes</taxon>
        <taxon>Ustilaginales</taxon>
        <taxon>Ustilaginaceae</taxon>
        <taxon>Sporisorium</taxon>
    </lineage>
</organism>
<evidence type="ECO:0000256" key="1">
    <source>
        <dbReference type="SAM" id="SignalP"/>
    </source>
</evidence>
<protein>
    <submittedName>
        <fullName evidence="2">Uncharacterized protein</fullName>
    </submittedName>
</protein>
<name>A0A0F7SE06_9BASI</name>
<proteinExistence type="predicted"/>
<dbReference type="EMBL" id="CCFA01005084">
    <property type="protein sequence ID" value="CDW99748.1"/>
    <property type="molecule type" value="Genomic_DNA"/>
</dbReference>
<feature type="signal peptide" evidence="1">
    <location>
        <begin position="1"/>
        <end position="16"/>
    </location>
</feature>
<evidence type="ECO:0000313" key="2">
    <source>
        <dbReference type="EMBL" id="CDW99748.1"/>
    </source>
</evidence>
<keyword evidence="1" id="KW-0732">Signal</keyword>
<gene>
    <name evidence="2" type="primary">SSCI83730.1</name>
</gene>
<dbReference type="AlphaFoldDB" id="A0A0F7SE06"/>
<evidence type="ECO:0000313" key="3">
    <source>
        <dbReference type="Proteomes" id="UP000242770"/>
    </source>
</evidence>
<feature type="chain" id="PRO_5002521888" evidence="1">
    <location>
        <begin position="17"/>
        <end position="44"/>
    </location>
</feature>
<dbReference type="Proteomes" id="UP000242770">
    <property type="component" value="Unassembled WGS sequence"/>
</dbReference>
<accession>A0A0F7SE06</accession>
<reference evidence="3" key="1">
    <citation type="submission" date="2014-06" db="EMBL/GenBank/DDBJ databases">
        <authorList>
            <person name="Berkman P.J."/>
        </authorList>
    </citation>
    <scope>NUCLEOTIDE SEQUENCE [LARGE SCALE GENOMIC DNA]</scope>
</reference>
<keyword evidence="3" id="KW-1185">Reference proteome</keyword>
<sequence>MKILFICTAFNSLAQSIFTPTPSVAPIRGTGVTHPVACIPLSSR</sequence>